<evidence type="ECO:0000256" key="4">
    <source>
        <dbReference type="ARBA" id="ARBA00022670"/>
    </source>
</evidence>
<dbReference type="PIRSF" id="PIRSF036365">
    <property type="entry name" value="Astacin_nematoda"/>
    <property type="match status" value="1"/>
</dbReference>
<evidence type="ECO:0000256" key="11">
    <source>
        <dbReference type="ARBA" id="ARBA00023180"/>
    </source>
</evidence>
<keyword evidence="10" id="KW-1015">Disulfide bond</keyword>
<keyword evidence="5 14" id="KW-0479">Metal-binding</keyword>
<feature type="domain" description="Peptidase M12A" evidence="17">
    <location>
        <begin position="46"/>
        <end position="237"/>
    </location>
</feature>
<evidence type="ECO:0000256" key="5">
    <source>
        <dbReference type="ARBA" id="ARBA00022723"/>
    </source>
</evidence>
<dbReference type="Pfam" id="PF01400">
    <property type="entry name" value="Astacin"/>
    <property type="match status" value="1"/>
</dbReference>
<protein>
    <recommendedName>
        <fullName evidence="12">Zinc metalloproteinase</fullName>
    </recommendedName>
</protein>
<keyword evidence="3" id="KW-0245">EGF-like domain</keyword>
<dbReference type="PROSITE" id="PS01186">
    <property type="entry name" value="EGF_2"/>
    <property type="match status" value="1"/>
</dbReference>
<reference evidence="18 19" key="1">
    <citation type="submission" date="2015-09" db="EMBL/GenBank/DDBJ databases">
        <title>Draft genome of the parasitic nematode Teladorsagia circumcincta isolate WARC Sus (inbred).</title>
        <authorList>
            <person name="Mitreva M."/>
        </authorList>
    </citation>
    <scope>NUCLEOTIDE SEQUENCE [LARGE SCALE GENOMIC DNA]</scope>
    <source>
        <strain evidence="18 19">S</strain>
    </source>
</reference>
<evidence type="ECO:0000256" key="10">
    <source>
        <dbReference type="ARBA" id="ARBA00023157"/>
    </source>
</evidence>
<evidence type="ECO:0000313" key="19">
    <source>
        <dbReference type="Proteomes" id="UP000230423"/>
    </source>
</evidence>
<feature type="active site" evidence="14">
    <location>
        <position position="135"/>
    </location>
</feature>
<dbReference type="PANTHER" id="PTHR10127">
    <property type="entry name" value="DISCOIDIN, CUB, EGF, LAMININ , AND ZINC METALLOPROTEASE DOMAIN CONTAINING"/>
    <property type="match status" value="1"/>
</dbReference>
<keyword evidence="6" id="KW-0732">Signal</keyword>
<proteinExistence type="predicted"/>
<sequence length="396" mass="43985">MKRCGATAGITNEVSNKHISTSKEPFYVTFKTKKWENKKTKLLPTSATTELAPGDKPCETNATLAGGPQVKSVFKKAAAEWMADTCIDFKEDKLAKDSIRVYMEDGCWSFVGRLGGIQNLSLGHGCESIGTAAHELGHAIGFFHTHSRHDRDQFITIDTNNIEPDWLDQFALETVATNDNYGLTYDYGSLMHYGATSSSMNKKPTMVPKDIQYIETLGSPFIGFYDLLMINTHYKCTDMCKGPSSCKNYGFPHPRDCKRCICPSGYGGPLCDRRPDGCGAELVATDKWQTLKDDLGDRKAGGSPREDFMKCNYWIKAPAGKKVQVKFVSFSQGVATDGCPYAGVEIKTHADQRLTGYRLCSEDDKNTILTSTSNIVPIITYNRIYATVTTLEYRYI</sequence>
<keyword evidence="2 12" id="KW-0964">Secreted</keyword>
<evidence type="ECO:0000256" key="9">
    <source>
        <dbReference type="ARBA" id="ARBA00023049"/>
    </source>
</evidence>
<dbReference type="Gene3D" id="3.40.390.10">
    <property type="entry name" value="Collagenase (Catalytic Domain)"/>
    <property type="match status" value="1"/>
</dbReference>
<dbReference type="SUPFAM" id="SSF55486">
    <property type="entry name" value="Metalloproteases ('zincins'), catalytic domain"/>
    <property type="match status" value="1"/>
</dbReference>
<keyword evidence="9 14" id="KW-0482">Metalloprotease</keyword>
<name>A0A2G9UGY7_TELCI</name>
<comment type="subcellular location">
    <subcellularLocation>
        <location evidence="1 12">Secreted</location>
    </subcellularLocation>
</comment>
<feature type="binding site" evidence="14">
    <location>
        <position position="138"/>
    </location>
    <ligand>
        <name>Zn(2+)</name>
        <dbReference type="ChEBI" id="CHEBI:29105"/>
        <note>catalytic</note>
    </ligand>
</feature>
<dbReference type="InterPro" id="IPR035914">
    <property type="entry name" value="Sperma_CUB_dom_sf"/>
</dbReference>
<evidence type="ECO:0000256" key="14">
    <source>
        <dbReference type="PROSITE-ProRule" id="PRU01211"/>
    </source>
</evidence>
<dbReference type="AlphaFoldDB" id="A0A2G9UGY7"/>
<dbReference type="InterPro" id="IPR017050">
    <property type="entry name" value="Metallopeptidase_nem"/>
</dbReference>
<dbReference type="SMART" id="SM00235">
    <property type="entry name" value="ZnMc"/>
    <property type="match status" value="1"/>
</dbReference>
<dbReference type="InterPro" id="IPR001506">
    <property type="entry name" value="Peptidase_M12A"/>
</dbReference>
<organism evidence="18 19">
    <name type="scientific">Teladorsagia circumcincta</name>
    <name type="common">Brown stomach worm</name>
    <name type="synonym">Ostertagia circumcincta</name>
    <dbReference type="NCBI Taxonomy" id="45464"/>
    <lineage>
        <taxon>Eukaryota</taxon>
        <taxon>Metazoa</taxon>
        <taxon>Ecdysozoa</taxon>
        <taxon>Nematoda</taxon>
        <taxon>Chromadorea</taxon>
        <taxon>Rhabditida</taxon>
        <taxon>Rhabditina</taxon>
        <taxon>Rhabditomorpha</taxon>
        <taxon>Strongyloidea</taxon>
        <taxon>Trichostrongylidae</taxon>
        <taxon>Teladorsagia</taxon>
    </lineage>
</organism>
<dbReference type="PROSITE" id="PS00022">
    <property type="entry name" value="EGF_1"/>
    <property type="match status" value="1"/>
</dbReference>
<dbReference type="InterPro" id="IPR006026">
    <property type="entry name" value="Peptidase_Metallo"/>
</dbReference>
<keyword evidence="19" id="KW-1185">Reference proteome</keyword>
<keyword evidence="8 14" id="KW-0862">Zinc</keyword>
<dbReference type="EMBL" id="KZ346670">
    <property type="protein sequence ID" value="PIO69403.1"/>
    <property type="molecule type" value="Genomic_DNA"/>
</dbReference>
<feature type="binding site" evidence="14">
    <location>
        <position position="144"/>
    </location>
    <ligand>
        <name>Zn(2+)</name>
        <dbReference type="ChEBI" id="CHEBI:29105"/>
        <note>catalytic</note>
    </ligand>
</feature>
<feature type="domain" description="CUB" evidence="16">
    <location>
        <begin position="278"/>
        <end position="396"/>
    </location>
</feature>
<evidence type="ECO:0000256" key="7">
    <source>
        <dbReference type="ARBA" id="ARBA00022801"/>
    </source>
</evidence>
<keyword evidence="7 14" id="KW-0378">Hydrolase</keyword>
<dbReference type="InterPro" id="IPR000859">
    <property type="entry name" value="CUB_dom"/>
</dbReference>
<dbReference type="GO" id="GO:0005576">
    <property type="term" value="C:extracellular region"/>
    <property type="evidence" value="ECO:0007669"/>
    <property type="project" value="UniProtKB-SubCell"/>
</dbReference>
<evidence type="ECO:0000259" key="17">
    <source>
        <dbReference type="PROSITE" id="PS51864"/>
    </source>
</evidence>
<dbReference type="GO" id="GO:0018996">
    <property type="term" value="P:molting cycle, collagen and cuticulin-based cuticle"/>
    <property type="evidence" value="ECO:0007669"/>
    <property type="project" value="InterPro"/>
</dbReference>
<dbReference type="InterPro" id="IPR034035">
    <property type="entry name" value="Astacin-like_dom"/>
</dbReference>
<dbReference type="Pfam" id="PF00431">
    <property type="entry name" value="CUB"/>
    <property type="match status" value="1"/>
</dbReference>
<dbReference type="PROSITE" id="PS51864">
    <property type="entry name" value="ASTACIN"/>
    <property type="match status" value="1"/>
</dbReference>
<gene>
    <name evidence="18" type="ORF">TELCIR_08774</name>
</gene>
<accession>A0A2G9UGY7</accession>
<keyword evidence="4 14" id="KW-0645">Protease</keyword>
<keyword evidence="11" id="KW-0325">Glycoprotein</keyword>
<dbReference type="PROSITE" id="PS01180">
    <property type="entry name" value="CUB"/>
    <property type="match status" value="1"/>
</dbReference>
<dbReference type="GO" id="GO:0004222">
    <property type="term" value="F:metalloendopeptidase activity"/>
    <property type="evidence" value="ECO:0007669"/>
    <property type="project" value="UniProtKB-UniRule"/>
</dbReference>
<evidence type="ECO:0000259" key="16">
    <source>
        <dbReference type="PROSITE" id="PS01180"/>
    </source>
</evidence>
<evidence type="ECO:0000256" key="13">
    <source>
        <dbReference type="PROSITE-ProRule" id="PRU00059"/>
    </source>
</evidence>
<evidence type="ECO:0000256" key="2">
    <source>
        <dbReference type="ARBA" id="ARBA00022525"/>
    </source>
</evidence>
<dbReference type="GO" id="GO:0006508">
    <property type="term" value="P:proteolysis"/>
    <property type="evidence" value="ECO:0007669"/>
    <property type="project" value="UniProtKB-KW"/>
</dbReference>
<dbReference type="SUPFAM" id="SSF49854">
    <property type="entry name" value="Spermadhesin, CUB domain"/>
    <property type="match status" value="1"/>
</dbReference>
<comment type="caution">
    <text evidence="13">Lacks conserved residue(s) required for the propagation of feature annotation.</text>
</comment>
<comment type="cofactor">
    <cofactor evidence="14 15">
        <name>Zn(2+)</name>
        <dbReference type="ChEBI" id="CHEBI:29105"/>
    </cofactor>
    <text evidence="14 15">Binds 1 zinc ion per subunit.</text>
</comment>
<dbReference type="OrthoDB" id="5786116at2759"/>
<evidence type="ECO:0000256" key="3">
    <source>
        <dbReference type="ARBA" id="ARBA00022536"/>
    </source>
</evidence>
<evidence type="ECO:0000256" key="12">
    <source>
        <dbReference type="PIRNR" id="PIRNR036365"/>
    </source>
</evidence>
<dbReference type="PANTHER" id="PTHR10127:SF793">
    <property type="entry name" value="ZINC METALLOPROTEINASE NAS-31"/>
    <property type="match status" value="1"/>
</dbReference>
<evidence type="ECO:0000313" key="18">
    <source>
        <dbReference type="EMBL" id="PIO69403.1"/>
    </source>
</evidence>
<dbReference type="InterPro" id="IPR000742">
    <property type="entry name" value="EGF"/>
</dbReference>
<dbReference type="GO" id="GO:0008270">
    <property type="term" value="F:zinc ion binding"/>
    <property type="evidence" value="ECO:0007669"/>
    <property type="project" value="UniProtKB-UniRule"/>
</dbReference>
<feature type="binding site" evidence="14">
    <location>
        <position position="134"/>
    </location>
    <ligand>
        <name>Zn(2+)</name>
        <dbReference type="ChEBI" id="CHEBI:29105"/>
        <note>catalytic</note>
    </ligand>
</feature>
<dbReference type="InterPro" id="IPR024079">
    <property type="entry name" value="MetalloPept_cat_dom_sf"/>
</dbReference>
<evidence type="ECO:0000256" key="6">
    <source>
        <dbReference type="ARBA" id="ARBA00022729"/>
    </source>
</evidence>
<dbReference type="PRINTS" id="PR00480">
    <property type="entry name" value="ASTACIN"/>
</dbReference>
<dbReference type="CDD" id="cd04280">
    <property type="entry name" value="ZnMc_astacin_like"/>
    <property type="match status" value="1"/>
</dbReference>
<evidence type="ECO:0000256" key="1">
    <source>
        <dbReference type="ARBA" id="ARBA00004613"/>
    </source>
</evidence>
<evidence type="ECO:0000256" key="8">
    <source>
        <dbReference type="ARBA" id="ARBA00022833"/>
    </source>
</evidence>
<evidence type="ECO:0000256" key="15">
    <source>
        <dbReference type="RuleBase" id="RU361183"/>
    </source>
</evidence>
<dbReference type="Proteomes" id="UP000230423">
    <property type="component" value="Unassembled WGS sequence"/>
</dbReference>
<dbReference type="Gene3D" id="2.60.120.290">
    <property type="entry name" value="Spermadhesin, CUB domain"/>
    <property type="match status" value="1"/>
</dbReference>